<feature type="domain" description="Beta-lactamase class A catalytic" evidence="2">
    <location>
        <begin position="70"/>
        <end position="169"/>
    </location>
</feature>
<accession>A0A7W3LPE7</accession>
<feature type="signal peptide" evidence="1">
    <location>
        <begin position="1"/>
        <end position="26"/>
    </location>
</feature>
<dbReference type="InterPro" id="IPR045155">
    <property type="entry name" value="Beta-lactam_cat"/>
</dbReference>
<dbReference type="GO" id="GO:0008800">
    <property type="term" value="F:beta-lactamase activity"/>
    <property type="evidence" value="ECO:0007669"/>
    <property type="project" value="InterPro"/>
</dbReference>
<dbReference type="PANTHER" id="PTHR35333:SF5">
    <property type="entry name" value="CONSERVED LIPOPROTEIN LPQF-RELATED"/>
    <property type="match status" value="1"/>
</dbReference>
<proteinExistence type="predicted"/>
<dbReference type="RefSeq" id="WP_182844177.1">
    <property type="nucleotide sequence ID" value="NZ_BAAALP010000049.1"/>
</dbReference>
<dbReference type="Pfam" id="PF13354">
    <property type="entry name" value="Beta-lactamase2"/>
    <property type="match status" value="1"/>
</dbReference>
<dbReference type="PROSITE" id="PS51257">
    <property type="entry name" value="PROKAR_LIPOPROTEIN"/>
    <property type="match status" value="1"/>
</dbReference>
<reference evidence="3 4" key="1">
    <citation type="submission" date="2020-08" db="EMBL/GenBank/DDBJ databases">
        <title>Genomic Encyclopedia of Type Strains, Phase IV (KMG-IV): sequencing the most valuable type-strain genomes for metagenomic binning, comparative biology and taxonomic classification.</title>
        <authorList>
            <person name="Goeker M."/>
        </authorList>
    </citation>
    <scope>NUCLEOTIDE SEQUENCE [LARGE SCALE GENOMIC DNA]</scope>
    <source>
        <strain evidence="3 4">DSM 44197</strain>
    </source>
</reference>
<sequence length="379" mass="40328">MRRFLAAALATVLATGCAAHQQTVHAADTTAPAAPAGATEDFGTAEDVLRHLTAHPGDAALVTYRPGRPPEVAHRGGAPAPVASAIKIVHLAAYATAVARGRLDPAERVSLRAWEAYHIPGTDGGAHPRAVKELGIGRTATLDQLVTAMIEYSDNAATDYLRHRLGERALLRAAALGGRPPAAIPSLGGQMLLAFGPCGNGEFDSLDGIRRLAALPARERRARAERCMRDYTVHRRPPATLPGIDVQAAWTETTEPIAPATLAGLMGRVATGRLVSAKASAVARRHLEWPTRRGPLNDRIVRMGAKGGSLPGVLAEAVYTVAADGTVRVTVLSMRRMPPALWFEALRSYAHQQFVIKLSDTPGYPERVRTALTRRKAPS</sequence>
<dbReference type="GO" id="GO:0046677">
    <property type="term" value="P:response to antibiotic"/>
    <property type="evidence" value="ECO:0007669"/>
    <property type="project" value="InterPro"/>
</dbReference>
<dbReference type="Gene3D" id="3.40.710.10">
    <property type="entry name" value="DD-peptidase/beta-lactamase superfamily"/>
    <property type="match status" value="1"/>
</dbReference>
<dbReference type="EMBL" id="JACJIA010000004">
    <property type="protein sequence ID" value="MBA8951863.1"/>
    <property type="molecule type" value="Genomic_DNA"/>
</dbReference>
<dbReference type="PANTHER" id="PTHR35333">
    <property type="entry name" value="BETA-LACTAMASE"/>
    <property type="match status" value="1"/>
</dbReference>
<dbReference type="Proteomes" id="UP000572680">
    <property type="component" value="Unassembled WGS sequence"/>
</dbReference>
<comment type="caution">
    <text evidence="3">The sequence shown here is derived from an EMBL/GenBank/DDBJ whole genome shotgun (WGS) entry which is preliminary data.</text>
</comment>
<dbReference type="InterPro" id="IPR000871">
    <property type="entry name" value="Beta-lactam_class-A"/>
</dbReference>
<dbReference type="AlphaFoldDB" id="A0A7W3LPE7"/>
<evidence type="ECO:0000313" key="3">
    <source>
        <dbReference type="EMBL" id="MBA8951863.1"/>
    </source>
</evidence>
<evidence type="ECO:0000259" key="2">
    <source>
        <dbReference type="Pfam" id="PF13354"/>
    </source>
</evidence>
<protein>
    <recommendedName>
        <fullName evidence="2">Beta-lactamase class A catalytic domain-containing protein</fullName>
    </recommendedName>
</protein>
<organism evidence="3 4">
    <name type="scientific">Actinomadura namibiensis</name>
    <dbReference type="NCBI Taxonomy" id="182080"/>
    <lineage>
        <taxon>Bacteria</taxon>
        <taxon>Bacillati</taxon>
        <taxon>Actinomycetota</taxon>
        <taxon>Actinomycetes</taxon>
        <taxon>Streptosporangiales</taxon>
        <taxon>Thermomonosporaceae</taxon>
        <taxon>Actinomadura</taxon>
    </lineage>
</organism>
<evidence type="ECO:0000313" key="4">
    <source>
        <dbReference type="Proteomes" id="UP000572680"/>
    </source>
</evidence>
<keyword evidence="1" id="KW-0732">Signal</keyword>
<name>A0A7W3LPE7_ACTNM</name>
<dbReference type="GO" id="GO:0030655">
    <property type="term" value="P:beta-lactam antibiotic catabolic process"/>
    <property type="evidence" value="ECO:0007669"/>
    <property type="project" value="InterPro"/>
</dbReference>
<dbReference type="InterPro" id="IPR012338">
    <property type="entry name" value="Beta-lactam/transpept-like"/>
</dbReference>
<feature type="chain" id="PRO_5031505731" description="Beta-lactamase class A catalytic domain-containing protein" evidence="1">
    <location>
        <begin position="27"/>
        <end position="379"/>
    </location>
</feature>
<dbReference type="SUPFAM" id="SSF56601">
    <property type="entry name" value="beta-lactamase/transpeptidase-like"/>
    <property type="match status" value="1"/>
</dbReference>
<gene>
    <name evidence="3" type="ORF">HNR61_003503</name>
</gene>
<keyword evidence="4" id="KW-1185">Reference proteome</keyword>
<evidence type="ECO:0000256" key="1">
    <source>
        <dbReference type="SAM" id="SignalP"/>
    </source>
</evidence>